<feature type="region of interest" description="Disordered" evidence="3">
    <location>
        <begin position="597"/>
        <end position="654"/>
    </location>
</feature>
<feature type="compositionally biased region" description="Polar residues" evidence="3">
    <location>
        <begin position="439"/>
        <end position="453"/>
    </location>
</feature>
<feature type="compositionally biased region" description="Acidic residues" evidence="3">
    <location>
        <begin position="327"/>
        <end position="336"/>
    </location>
</feature>
<feature type="compositionally biased region" description="Low complexity" evidence="3">
    <location>
        <begin position="539"/>
        <end position="551"/>
    </location>
</feature>
<gene>
    <name evidence="5" type="ORF">RDB_LOCUS100323</name>
</gene>
<evidence type="ECO:0000256" key="1">
    <source>
        <dbReference type="PROSITE-ProRule" id="PRU00108"/>
    </source>
</evidence>
<evidence type="ECO:0000256" key="2">
    <source>
        <dbReference type="RuleBase" id="RU000682"/>
    </source>
</evidence>
<feature type="compositionally biased region" description="Polar residues" evidence="3">
    <location>
        <begin position="480"/>
        <end position="489"/>
    </location>
</feature>
<sequence>MGESQFLQVTASILSTLQNSQGFSQSYGYPQTHPATPFFDTQASGSSLGQQSSDFSSHVSSMGLPAALTGEILTLLSRDSSDYQCFIQQAQSRLLHELSLTTVSSTPEQVPSLIDAACTSFYNRVLASRLEKIREQAHDYELRDGSLTESDETGSDKDSVVSESDDSDRGLEEDIDEPEEDENAPIRPGEEVPPLETKYLPIFEALHERGKVLTKPEKTYLVNMTGMTYRQITIWFQNRRRGELKDQNQASVSRASSVYSDESSGFSESGLDAQLSRQPDTTFNIRSWQLASAIATKNDQTSSFPPSPTKVAFGPVDIGPDAGSDTDLSDTDDEFADVPPGLKVPSLTSMTTADSGSERDPMTVASNSSLALPSTLSSGNNKAASRGWSSRPIKALPSSRHGPPPVPAQHATASAPPLNFNFASAMSAPPSVTCRPVTGSGSSQPTQSVTSNERGLTVEMHTGPPNSATLACLQTPMRPASTNHTSNMLPSSSPSSAGSCPDVPSPPPGRGTVSPRPAIKPLPRRTGCAPRPRPPPRPTAAIAATPASSNPPSIRASIVLPPSSNPSLANTTLGALLRPHPPGPTIPSEMEERLSAMAGRMGVSSASGARPTASRTTTPSAGAFSRHHVATLNGSPGVATSTNTPASAVSPKIS</sequence>
<dbReference type="Proteomes" id="UP000663827">
    <property type="component" value="Unassembled WGS sequence"/>
</dbReference>
<proteinExistence type="predicted"/>
<evidence type="ECO:0000256" key="3">
    <source>
        <dbReference type="SAM" id="MobiDB-lite"/>
    </source>
</evidence>
<dbReference type="Gene3D" id="1.10.10.60">
    <property type="entry name" value="Homeodomain-like"/>
    <property type="match status" value="1"/>
</dbReference>
<feature type="region of interest" description="Disordered" evidence="3">
    <location>
        <begin position="244"/>
        <end position="278"/>
    </location>
</feature>
<dbReference type="PROSITE" id="PS50071">
    <property type="entry name" value="HOMEOBOX_2"/>
    <property type="match status" value="1"/>
</dbReference>
<dbReference type="EMBL" id="CAJNJQ010002107">
    <property type="protein sequence ID" value="CAE7161579.1"/>
    <property type="molecule type" value="Genomic_DNA"/>
</dbReference>
<keyword evidence="1 2" id="KW-0238">DNA-binding</keyword>
<dbReference type="AlphaFoldDB" id="A0A8H3HQ61"/>
<evidence type="ECO:0000259" key="4">
    <source>
        <dbReference type="PROSITE" id="PS50071"/>
    </source>
</evidence>
<reference evidence="5" key="1">
    <citation type="submission" date="2021-01" db="EMBL/GenBank/DDBJ databases">
        <authorList>
            <person name="Kaushik A."/>
        </authorList>
    </citation>
    <scope>NUCLEOTIDE SEQUENCE</scope>
    <source>
        <strain evidence="5">AG5</strain>
    </source>
</reference>
<feature type="domain" description="Homeobox" evidence="4">
    <location>
        <begin position="203"/>
        <end position="246"/>
    </location>
</feature>
<feature type="compositionally biased region" description="Acidic residues" evidence="3">
    <location>
        <begin position="173"/>
        <end position="183"/>
    </location>
</feature>
<dbReference type="SMART" id="SM00389">
    <property type="entry name" value="HOX"/>
    <property type="match status" value="1"/>
</dbReference>
<feature type="compositionally biased region" description="Polar residues" evidence="3">
    <location>
        <begin position="632"/>
        <end position="654"/>
    </location>
</feature>
<feature type="compositionally biased region" description="Polar residues" evidence="3">
    <location>
        <begin position="247"/>
        <end position="267"/>
    </location>
</feature>
<feature type="compositionally biased region" description="Polar residues" evidence="3">
    <location>
        <begin position="346"/>
        <end position="355"/>
    </location>
</feature>
<protein>
    <recommendedName>
        <fullName evidence="4">Homeobox domain-containing protein</fullName>
    </recommendedName>
</protein>
<feature type="compositionally biased region" description="Polar residues" evidence="3">
    <location>
        <begin position="364"/>
        <end position="383"/>
    </location>
</feature>
<dbReference type="InterPro" id="IPR001356">
    <property type="entry name" value="HD"/>
</dbReference>
<comment type="subcellular location">
    <subcellularLocation>
        <location evidence="1 2">Nucleus</location>
    </subcellularLocation>
</comment>
<dbReference type="GO" id="GO:0003677">
    <property type="term" value="F:DNA binding"/>
    <property type="evidence" value="ECO:0007669"/>
    <property type="project" value="UniProtKB-UniRule"/>
</dbReference>
<dbReference type="SUPFAM" id="SSF46689">
    <property type="entry name" value="Homeodomain-like"/>
    <property type="match status" value="1"/>
</dbReference>
<name>A0A8H3HQ61_9AGAM</name>
<evidence type="ECO:0000313" key="5">
    <source>
        <dbReference type="EMBL" id="CAE7161579.1"/>
    </source>
</evidence>
<feature type="region of interest" description="Disordered" evidence="3">
    <location>
        <begin position="141"/>
        <end position="193"/>
    </location>
</feature>
<evidence type="ECO:0000313" key="6">
    <source>
        <dbReference type="Proteomes" id="UP000663827"/>
    </source>
</evidence>
<organism evidence="5 6">
    <name type="scientific">Rhizoctonia solani</name>
    <dbReference type="NCBI Taxonomy" id="456999"/>
    <lineage>
        <taxon>Eukaryota</taxon>
        <taxon>Fungi</taxon>
        <taxon>Dikarya</taxon>
        <taxon>Basidiomycota</taxon>
        <taxon>Agaricomycotina</taxon>
        <taxon>Agaricomycetes</taxon>
        <taxon>Cantharellales</taxon>
        <taxon>Ceratobasidiaceae</taxon>
        <taxon>Rhizoctonia</taxon>
    </lineage>
</organism>
<feature type="DNA-binding region" description="Homeobox" evidence="1">
    <location>
        <begin position="205"/>
        <end position="247"/>
    </location>
</feature>
<dbReference type="GO" id="GO:0005634">
    <property type="term" value="C:nucleus"/>
    <property type="evidence" value="ECO:0007669"/>
    <property type="project" value="UniProtKB-SubCell"/>
</dbReference>
<feature type="region of interest" description="Disordered" evidence="3">
    <location>
        <begin position="477"/>
        <end position="551"/>
    </location>
</feature>
<dbReference type="InterPro" id="IPR009057">
    <property type="entry name" value="Homeodomain-like_sf"/>
</dbReference>
<comment type="caution">
    <text evidence="5">The sequence shown here is derived from an EMBL/GenBank/DDBJ whole genome shotgun (WGS) entry which is preliminary data.</text>
</comment>
<accession>A0A8H3HQ61</accession>
<keyword evidence="1 2" id="KW-0371">Homeobox</keyword>
<feature type="region of interest" description="Disordered" evidence="3">
    <location>
        <begin position="297"/>
        <end position="414"/>
    </location>
</feature>
<keyword evidence="1 2" id="KW-0539">Nucleus</keyword>
<feature type="region of interest" description="Disordered" evidence="3">
    <location>
        <begin position="433"/>
        <end position="453"/>
    </location>
</feature>
<dbReference type="CDD" id="cd00086">
    <property type="entry name" value="homeodomain"/>
    <property type="match status" value="1"/>
</dbReference>
<dbReference type="Pfam" id="PF00046">
    <property type="entry name" value="Homeodomain"/>
    <property type="match status" value="1"/>
</dbReference>